<keyword evidence="14" id="KW-0547">Nucleotide-binding</keyword>
<evidence type="ECO:0000256" key="2">
    <source>
        <dbReference type="ARBA" id="ARBA00004370"/>
    </source>
</evidence>
<dbReference type="Pfam" id="PF00672">
    <property type="entry name" value="HAMP"/>
    <property type="match status" value="1"/>
</dbReference>
<protein>
    <recommendedName>
        <fullName evidence="3">histidine kinase</fullName>
        <ecNumber evidence="3">2.7.13.3</ecNumber>
    </recommendedName>
</protein>
<dbReference type="InterPro" id="IPR003661">
    <property type="entry name" value="HisK_dim/P_dom"/>
</dbReference>
<dbReference type="Pfam" id="PF02518">
    <property type="entry name" value="HATPase_c"/>
    <property type="match status" value="1"/>
</dbReference>
<keyword evidence="15" id="KW-1185">Reference proteome</keyword>
<evidence type="ECO:0000259" key="13">
    <source>
        <dbReference type="PROSITE" id="PS50885"/>
    </source>
</evidence>
<accession>A0ABV6HGA0</accession>
<keyword evidence="6 11" id="KW-0812">Transmembrane</keyword>
<comment type="subcellular location">
    <subcellularLocation>
        <location evidence="2">Membrane</location>
    </subcellularLocation>
</comment>
<name>A0ABV6HGA0_9SPHI</name>
<dbReference type="InterPro" id="IPR036097">
    <property type="entry name" value="HisK_dim/P_sf"/>
</dbReference>
<evidence type="ECO:0000313" key="14">
    <source>
        <dbReference type="EMBL" id="MFC0317741.1"/>
    </source>
</evidence>
<keyword evidence="9" id="KW-0902">Two-component regulatory system</keyword>
<comment type="catalytic activity">
    <reaction evidence="1">
        <text>ATP + protein L-histidine = ADP + protein N-phospho-L-histidine.</text>
        <dbReference type="EC" id="2.7.13.3"/>
    </reaction>
</comment>
<organism evidence="14 15">
    <name type="scientific">Olivibacter oleidegradans</name>
    <dbReference type="NCBI Taxonomy" id="760123"/>
    <lineage>
        <taxon>Bacteria</taxon>
        <taxon>Pseudomonadati</taxon>
        <taxon>Bacteroidota</taxon>
        <taxon>Sphingobacteriia</taxon>
        <taxon>Sphingobacteriales</taxon>
        <taxon>Sphingobacteriaceae</taxon>
        <taxon>Olivibacter</taxon>
    </lineage>
</organism>
<dbReference type="InterPro" id="IPR005467">
    <property type="entry name" value="His_kinase_dom"/>
</dbReference>
<dbReference type="PROSITE" id="PS50885">
    <property type="entry name" value="HAMP"/>
    <property type="match status" value="1"/>
</dbReference>
<comment type="caution">
    <text evidence="14">The sequence shown here is derived from an EMBL/GenBank/DDBJ whole genome shotgun (WGS) entry which is preliminary data.</text>
</comment>
<evidence type="ECO:0000256" key="4">
    <source>
        <dbReference type="ARBA" id="ARBA00022553"/>
    </source>
</evidence>
<keyword evidence="10 11" id="KW-0472">Membrane</keyword>
<dbReference type="Pfam" id="PF00512">
    <property type="entry name" value="HisKA"/>
    <property type="match status" value="1"/>
</dbReference>
<dbReference type="InterPro" id="IPR050428">
    <property type="entry name" value="TCS_sensor_his_kinase"/>
</dbReference>
<dbReference type="EMBL" id="JBHLWO010000001">
    <property type="protein sequence ID" value="MFC0317741.1"/>
    <property type="molecule type" value="Genomic_DNA"/>
</dbReference>
<dbReference type="Proteomes" id="UP001589774">
    <property type="component" value="Unassembled WGS sequence"/>
</dbReference>
<evidence type="ECO:0000256" key="11">
    <source>
        <dbReference type="SAM" id="Phobius"/>
    </source>
</evidence>
<sequence length="454" mass="52246">MTLRLKLAWNSTLIVTLILGITFTGTYLLFRQHVKHSFFQQLQSRAFTAAFFHLEKDELNAQKYELIEQRYREIHRESIRFFDKSNRMVFEYDTLQYQLSDEVLGHVRQKKVLYFTDNERQFAGIFYRDNEGDYVVVASDTDKEGLAQLDKLKRYLLISLLLGVCLSFLFTHLLAKQTFRPFSQLIQDVNSITAKNLHARLAVGTKEKDELTALTEAFNRFLERLEKGVDSQRSFLKHASHELKTPLAAIISNLEITLSRPRTPDEYRTQMGSIHVDALHIKSILEGLLLLSGLEASSDVPFAPLRVDELLWDLLEKTSITHPEAFIHIDLDQVEQKPHLLEVSGNRDLLMIAIGNLVDNALKFSDNQPVFVQLSEHEQHLQLIIKDRGTGIDPSELAQIFNLFYRSPKNQAIPGHGIGLHLSKQIFDLHRIQITVRSALGSYTEFALLFPSFR</sequence>
<dbReference type="SMART" id="SM00387">
    <property type="entry name" value="HATPase_c"/>
    <property type="match status" value="1"/>
</dbReference>
<evidence type="ECO:0000256" key="7">
    <source>
        <dbReference type="ARBA" id="ARBA00022777"/>
    </source>
</evidence>
<evidence type="ECO:0000256" key="9">
    <source>
        <dbReference type="ARBA" id="ARBA00023012"/>
    </source>
</evidence>
<dbReference type="CDD" id="cd06225">
    <property type="entry name" value="HAMP"/>
    <property type="match status" value="1"/>
</dbReference>
<dbReference type="Gene3D" id="6.10.340.10">
    <property type="match status" value="1"/>
</dbReference>
<evidence type="ECO:0000313" key="15">
    <source>
        <dbReference type="Proteomes" id="UP001589774"/>
    </source>
</evidence>
<reference evidence="14 15" key="1">
    <citation type="submission" date="2024-09" db="EMBL/GenBank/DDBJ databases">
        <authorList>
            <person name="Sun Q."/>
            <person name="Mori K."/>
        </authorList>
    </citation>
    <scope>NUCLEOTIDE SEQUENCE [LARGE SCALE GENOMIC DNA]</scope>
    <source>
        <strain evidence="14 15">CCM 7765</strain>
    </source>
</reference>
<proteinExistence type="predicted"/>
<feature type="transmembrane region" description="Helical" evidence="11">
    <location>
        <begin position="12"/>
        <end position="30"/>
    </location>
</feature>
<keyword evidence="8 11" id="KW-1133">Transmembrane helix</keyword>
<keyword evidence="5" id="KW-0808">Transferase</keyword>
<dbReference type="Gene3D" id="1.10.287.130">
    <property type="match status" value="1"/>
</dbReference>
<dbReference type="SMART" id="SM00388">
    <property type="entry name" value="HisKA"/>
    <property type="match status" value="1"/>
</dbReference>
<dbReference type="Gene3D" id="3.30.565.10">
    <property type="entry name" value="Histidine kinase-like ATPase, C-terminal domain"/>
    <property type="match status" value="1"/>
</dbReference>
<dbReference type="SMART" id="SM00304">
    <property type="entry name" value="HAMP"/>
    <property type="match status" value="1"/>
</dbReference>
<keyword evidence="4" id="KW-0597">Phosphoprotein</keyword>
<dbReference type="RefSeq" id="WP_130854452.1">
    <property type="nucleotide sequence ID" value="NZ_JBHLWO010000001.1"/>
</dbReference>
<evidence type="ECO:0000256" key="10">
    <source>
        <dbReference type="ARBA" id="ARBA00023136"/>
    </source>
</evidence>
<keyword evidence="7" id="KW-0418">Kinase</keyword>
<dbReference type="CDD" id="cd00082">
    <property type="entry name" value="HisKA"/>
    <property type="match status" value="1"/>
</dbReference>
<dbReference type="EC" id="2.7.13.3" evidence="3"/>
<feature type="domain" description="HAMP" evidence="13">
    <location>
        <begin position="176"/>
        <end position="230"/>
    </location>
</feature>
<dbReference type="InterPro" id="IPR003594">
    <property type="entry name" value="HATPase_dom"/>
</dbReference>
<feature type="domain" description="Histidine kinase" evidence="12">
    <location>
        <begin position="238"/>
        <end position="454"/>
    </location>
</feature>
<dbReference type="SUPFAM" id="SSF55874">
    <property type="entry name" value="ATPase domain of HSP90 chaperone/DNA topoisomerase II/histidine kinase"/>
    <property type="match status" value="1"/>
</dbReference>
<gene>
    <name evidence="14" type="ORF">ACFFI0_05450</name>
</gene>
<dbReference type="InterPro" id="IPR003660">
    <property type="entry name" value="HAMP_dom"/>
</dbReference>
<evidence type="ECO:0000256" key="3">
    <source>
        <dbReference type="ARBA" id="ARBA00012438"/>
    </source>
</evidence>
<evidence type="ECO:0000259" key="12">
    <source>
        <dbReference type="PROSITE" id="PS50109"/>
    </source>
</evidence>
<dbReference type="InterPro" id="IPR004358">
    <property type="entry name" value="Sig_transdc_His_kin-like_C"/>
</dbReference>
<dbReference type="PANTHER" id="PTHR45436">
    <property type="entry name" value="SENSOR HISTIDINE KINASE YKOH"/>
    <property type="match status" value="1"/>
</dbReference>
<dbReference type="GO" id="GO:0005524">
    <property type="term" value="F:ATP binding"/>
    <property type="evidence" value="ECO:0007669"/>
    <property type="project" value="UniProtKB-KW"/>
</dbReference>
<dbReference type="SUPFAM" id="SSF47384">
    <property type="entry name" value="Homodimeric domain of signal transducing histidine kinase"/>
    <property type="match status" value="1"/>
</dbReference>
<evidence type="ECO:0000256" key="5">
    <source>
        <dbReference type="ARBA" id="ARBA00022679"/>
    </source>
</evidence>
<dbReference type="InterPro" id="IPR036890">
    <property type="entry name" value="HATPase_C_sf"/>
</dbReference>
<dbReference type="PROSITE" id="PS50109">
    <property type="entry name" value="HIS_KIN"/>
    <property type="match status" value="1"/>
</dbReference>
<dbReference type="PRINTS" id="PR00344">
    <property type="entry name" value="BCTRLSENSOR"/>
</dbReference>
<keyword evidence="14" id="KW-0067">ATP-binding</keyword>
<evidence type="ECO:0000256" key="8">
    <source>
        <dbReference type="ARBA" id="ARBA00022989"/>
    </source>
</evidence>
<evidence type="ECO:0000256" key="6">
    <source>
        <dbReference type="ARBA" id="ARBA00022692"/>
    </source>
</evidence>
<dbReference type="PANTHER" id="PTHR45436:SF5">
    <property type="entry name" value="SENSOR HISTIDINE KINASE TRCS"/>
    <property type="match status" value="1"/>
</dbReference>
<evidence type="ECO:0000256" key="1">
    <source>
        <dbReference type="ARBA" id="ARBA00000085"/>
    </source>
</evidence>